<name>A0A392U420_9FABA</name>
<proteinExistence type="predicted"/>
<evidence type="ECO:0000313" key="2">
    <source>
        <dbReference type="Proteomes" id="UP000265520"/>
    </source>
</evidence>
<evidence type="ECO:0000313" key="1">
    <source>
        <dbReference type="EMBL" id="MCI67858.1"/>
    </source>
</evidence>
<accession>A0A392U420</accession>
<feature type="non-terminal residue" evidence="1">
    <location>
        <position position="28"/>
    </location>
</feature>
<sequence>MFGEDTQSQYTLNMPRGLIAYKIAVWTT</sequence>
<keyword evidence="2" id="KW-1185">Reference proteome</keyword>
<dbReference type="AlphaFoldDB" id="A0A392U420"/>
<dbReference type="Proteomes" id="UP000265520">
    <property type="component" value="Unassembled WGS sequence"/>
</dbReference>
<dbReference type="EMBL" id="LXQA010725362">
    <property type="protein sequence ID" value="MCI67858.1"/>
    <property type="molecule type" value="Genomic_DNA"/>
</dbReference>
<organism evidence="1 2">
    <name type="scientific">Trifolium medium</name>
    <dbReference type="NCBI Taxonomy" id="97028"/>
    <lineage>
        <taxon>Eukaryota</taxon>
        <taxon>Viridiplantae</taxon>
        <taxon>Streptophyta</taxon>
        <taxon>Embryophyta</taxon>
        <taxon>Tracheophyta</taxon>
        <taxon>Spermatophyta</taxon>
        <taxon>Magnoliopsida</taxon>
        <taxon>eudicotyledons</taxon>
        <taxon>Gunneridae</taxon>
        <taxon>Pentapetalae</taxon>
        <taxon>rosids</taxon>
        <taxon>fabids</taxon>
        <taxon>Fabales</taxon>
        <taxon>Fabaceae</taxon>
        <taxon>Papilionoideae</taxon>
        <taxon>50 kb inversion clade</taxon>
        <taxon>NPAAA clade</taxon>
        <taxon>Hologalegina</taxon>
        <taxon>IRL clade</taxon>
        <taxon>Trifolieae</taxon>
        <taxon>Trifolium</taxon>
    </lineage>
</organism>
<comment type="caution">
    <text evidence="1">The sequence shown here is derived from an EMBL/GenBank/DDBJ whole genome shotgun (WGS) entry which is preliminary data.</text>
</comment>
<reference evidence="1 2" key="1">
    <citation type="journal article" date="2018" name="Front. Plant Sci.">
        <title>Red Clover (Trifolium pratense) and Zigzag Clover (T. medium) - A Picture of Genomic Similarities and Differences.</title>
        <authorList>
            <person name="Dluhosova J."/>
            <person name="Istvanek J."/>
            <person name="Nedelnik J."/>
            <person name="Repkova J."/>
        </authorList>
    </citation>
    <scope>NUCLEOTIDE SEQUENCE [LARGE SCALE GENOMIC DNA]</scope>
    <source>
        <strain evidence="2">cv. 10/8</strain>
        <tissue evidence="1">Leaf</tissue>
    </source>
</reference>
<protein>
    <submittedName>
        <fullName evidence="1">Vacuolar amino acid transporter 1-like</fullName>
    </submittedName>
</protein>